<sequence>MSEPELKVSVSQLAPSDREGWLTKQGGSIRTWRRRWFVLKGKKLFYFKSKSDIEATGLIELEQNSFVKEEKDKDKKKKYMFTVGTSKRVFYIFAETETDMKQWMESIKRNLDGEGGMKSGGNDIVSSPKISSDPTPKVNQNGSAPEKSSLSSPRSKISNAKSIIPFLREEESKVLEFWQIWSESIPPQSDLQSGTAIEFHVATSIDMQKLTWRTAGPQNIFIQKMVDFFWNVGAPESEIDRLNDVGAIINPVKIGSWIDMSDKGGMDGGWYFPVDIPLKLAIEASDAGEPTRKLSEWAESNEVVNCYSIGRDMGAAPPRQTETRFKLPGPDFIAQLNLAVDAFKTFEFPPIPSNALEILYQSSNTLEAGGLCLSVITSSEGFVRLGLLIPKPTRDVVGQLCEIGQANRERISKFETALGGCGPAFVEFQYLQKGFGYTVYKEGFDIVFHYMVGEDQSE</sequence>
<feature type="domain" description="PH" evidence="2">
    <location>
        <begin position="15"/>
        <end position="112"/>
    </location>
</feature>
<dbReference type="Pfam" id="PF00169">
    <property type="entry name" value="PH"/>
    <property type="match status" value="1"/>
</dbReference>
<dbReference type="InterPro" id="IPR011993">
    <property type="entry name" value="PH-like_dom_sf"/>
</dbReference>
<dbReference type="GO" id="GO:0005547">
    <property type="term" value="F:phosphatidylinositol-3,4,5-trisphosphate binding"/>
    <property type="evidence" value="ECO:0007669"/>
    <property type="project" value="UniProtKB-ARBA"/>
</dbReference>
<organism evidence="3 4">
    <name type="scientific">Dictyostelium firmibasis</name>
    <dbReference type="NCBI Taxonomy" id="79012"/>
    <lineage>
        <taxon>Eukaryota</taxon>
        <taxon>Amoebozoa</taxon>
        <taxon>Evosea</taxon>
        <taxon>Eumycetozoa</taxon>
        <taxon>Dictyostelia</taxon>
        <taxon>Dictyosteliales</taxon>
        <taxon>Dictyosteliaceae</taxon>
        <taxon>Dictyostelium</taxon>
    </lineage>
</organism>
<evidence type="ECO:0000313" key="4">
    <source>
        <dbReference type="Proteomes" id="UP001344447"/>
    </source>
</evidence>
<dbReference type="GO" id="GO:0001881">
    <property type="term" value="P:receptor recycling"/>
    <property type="evidence" value="ECO:0007669"/>
    <property type="project" value="TreeGrafter"/>
</dbReference>
<evidence type="ECO:0000256" key="1">
    <source>
        <dbReference type="SAM" id="MobiDB-lite"/>
    </source>
</evidence>
<dbReference type="AlphaFoldDB" id="A0AAN7TWG7"/>
<dbReference type="SMART" id="SM00233">
    <property type="entry name" value="PH"/>
    <property type="match status" value="1"/>
</dbReference>
<reference evidence="3 4" key="1">
    <citation type="submission" date="2023-11" db="EMBL/GenBank/DDBJ databases">
        <title>Dfirmibasis_genome.</title>
        <authorList>
            <person name="Edelbroek B."/>
            <person name="Kjellin J."/>
            <person name="Jerlstrom-Hultqvist J."/>
            <person name="Soderbom F."/>
        </authorList>
    </citation>
    <scope>NUCLEOTIDE SEQUENCE [LARGE SCALE GENOMIC DNA]</scope>
    <source>
        <strain evidence="3 4">TNS-C-14</strain>
    </source>
</reference>
<feature type="region of interest" description="Disordered" evidence="1">
    <location>
        <begin position="111"/>
        <end position="154"/>
    </location>
</feature>
<dbReference type="PANTHER" id="PTHR22902">
    <property type="entry name" value="SESQUIPEDALIAN"/>
    <property type="match status" value="1"/>
</dbReference>
<evidence type="ECO:0000313" key="3">
    <source>
        <dbReference type="EMBL" id="KAK5576883.1"/>
    </source>
</evidence>
<comment type="caution">
    <text evidence="3">The sequence shown here is derived from an EMBL/GenBank/DDBJ whole genome shotgun (WGS) entry which is preliminary data.</text>
</comment>
<feature type="compositionally biased region" description="Polar residues" evidence="1">
    <location>
        <begin position="124"/>
        <end position="142"/>
    </location>
</feature>
<proteinExistence type="predicted"/>
<dbReference type="GO" id="GO:0005769">
    <property type="term" value="C:early endosome"/>
    <property type="evidence" value="ECO:0007669"/>
    <property type="project" value="TreeGrafter"/>
</dbReference>
<accession>A0AAN7TWG7</accession>
<evidence type="ECO:0000259" key="2">
    <source>
        <dbReference type="PROSITE" id="PS50003"/>
    </source>
</evidence>
<dbReference type="SUPFAM" id="SSF50729">
    <property type="entry name" value="PH domain-like"/>
    <property type="match status" value="1"/>
</dbReference>
<dbReference type="GO" id="GO:0005802">
    <property type="term" value="C:trans-Golgi network"/>
    <property type="evidence" value="ECO:0007669"/>
    <property type="project" value="TreeGrafter"/>
</dbReference>
<gene>
    <name evidence="3" type="ORF">RB653_001820</name>
</gene>
<dbReference type="FunFam" id="2.30.29.30:FF:000286">
    <property type="entry name" value="PH-protein kinase domain containing protein"/>
    <property type="match status" value="1"/>
</dbReference>
<name>A0AAN7TWG7_9MYCE</name>
<dbReference type="PANTHER" id="PTHR22902:SF39">
    <property type="entry name" value="PH DOMAIN-CONTAINING PROTEIN-RELATED"/>
    <property type="match status" value="1"/>
</dbReference>
<dbReference type="InterPro" id="IPR045188">
    <property type="entry name" value="Boi1/Boi2-like"/>
</dbReference>
<dbReference type="GO" id="GO:0005829">
    <property type="term" value="C:cytosol"/>
    <property type="evidence" value="ECO:0007669"/>
    <property type="project" value="UniProtKB-ARBA"/>
</dbReference>
<dbReference type="EMBL" id="JAVFKY010000004">
    <property type="protein sequence ID" value="KAK5576883.1"/>
    <property type="molecule type" value="Genomic_DNA"/>
</dbReference>
<keyword evidence="4" id="KW-1185">Reference proteome</keyword>
<dbReference type="GO" id="GO:0042147">
    <property type="term" value="P:retrograde transport, endosome to Golgi"/>
    <property type="evidence" value="ECO:0007669"/>
    <property type="project" value="TreeGrafter"/>
</dbReference>
<dbReference type="GO" id="GO:0007032">
    <property type="term" value="P:endosome organization"/>
    <property type="evidence" value="ECO:0007669"/>
    <property type="project" value="TreeGrafter"/>
</dbReference>
<dbReference type="GO" id="GO:0055037">
    <property type="term" value="C:recycling endosome"/>
    <property type="evidence" value="ECO:0007669"/>
    <property type="project" value="TreeGrafter"/>
</dbReference>
<dbReference type="PROSITE" id="PS50003">
    <property type="entry name" value="PH_DOMAIN"/>
    <property type="match status" value="1"/>
</dbReference>
<feature type="compositionally biased region" description="Low complexity" evidence="1">
    <location>
        <begin position="143"/>
        <end position="154"/>
    </location>
</feature>
<protein>
    <recommendedName>
        <fullName evidence="2">PH domain-containing protein</fullName>
    </recommendedName>
</protein>
<dbReference type="Gene3D" id="2.30.29.30">
    <property type="entry name" value="Pleckstrin-homology domain (PH domain)/Phosphotyrosine-binding domain (PTB)"/>
    <property type="match status" value="1"/>
</dbReference>
<dbReference type="Proteomes" id="UP001344447">
    <property type="component" value="Unassembled WGS sequence"/>
</dbReference>
<dbReference type="InterPro" id="IPR001849">
    <property type="entry name" value="PH_domain"/>
</dbReference>